<dbReference type="Proteomes" id="UP000289734">
    <property type="component" value="Unassembled WGS sequence"/>
</dbReference>
<evidence type="ECO:0000256" key="4">
    <source>
        <dbReference type="ARBA" id="ARBA00023136"/>
    </source>
</evidence>
<proteinExistence type="predicted"/>
<comment type="subcellular location">
    <subcellularLocation>
        <location evidence="1">Membrane</location>
        <topology evidence="1">Single-pass membrane protein</topology>
    </subcellularLocation>
</comment>
<dbReference type="PANTHER" id="PTHR36985:SF1">
    <property type="entry name" value="TRANSLOCATION AND ASSEMBLY MODULE SUBUNIT TAMB"/>
    <property type="match status" value="1"/>
</dbReference>
<dbReference type="EMBL" id="SBKQ01000006">
    <property type="protein sequence ID" value="RXR32675.1"/>
    <property type="molecule type" value="Genomic_DNA"/>
</dbReference>
<evidence type="ECO:0000313" key="6">
    <source>
        <dbReference type="EMBL" id="RXR32675.1"/>
    </source>
</evidence>
<dbReference type="OrthoDB" id="680700at2"/>
<evidence type="ECO:0000256" key="2">
    <source>
        <dbReference type="ARBA" id="ARBA00022692"/>
    </source>
</evidence>
<dbReference type="PANTHER" id="PTHR36985">
    <property type="entry name" value="TRANSLOCATION AND ASSEMBLY MODULE SUBUNIT TAMB"/>
    <property type="match status" value="1"/>
</dbReference>
<name>A0A4Q1KSM2_9FLAO</name>
<reference evidence="7" key="1">
    <citation type="submission" date="2019-01" db="EMBL/GenBank/DDBJ databases">
        <title>Cytophagaceae bacterium strain CAR-16.</title>
        <authorList>
            <person name="Chen W.-M."/>
        </authorList>
    </citation>
    <scope>NUCLEOTIDE SEQUENCE [LARGE SCALE GENOMIC DNA]</scope>
    <source>
        <strain evidence="7">ICH-30</strain>
    </source>
</reference>
<evidence type="ECO:0000256" key="1">
    <source>
        <dbReference type="ARBA" id="ARBA00004167"/>
    </source>
</evidence>
<feature type="domain" description="Translocation and assembly module TamB C-terminal" evidence="5">
    <location>
        <begin position="1017"/>
        <end position="1442"/>
    </location>
</feature>
<dbReference type="GO" id="GO:0009306">
    <property type="term" value="P:protein secretion"/>
    <property type="evidence" value="ECO:0007669"/>
    <property type="project" value="InterPro"/>
</dbReference>
<sequence length="1504" mass="170405">MTFRGIKKLKKIVIRTIVVLLLLLLFLGILLSLPPVQTKIGQYLTNTINEDYGTDINVEQVAFNIFGGIKLKEVLVRDHHKDTLFYANRIKTTILDVNRLMEGDLLFGDIGVTSLFFKLKQYKGEDFTNLDKFVDAFDDGSPSSGKFLMMAESMHLTDSRFLMEDETQKDAKIVDFLNINATLNDFKIKGSDVYTTIYKLNFKDFRGLQVQNLKTLFTYTKDNILLEKLEVKTKKSLINGDVALRYNREDFSDFNNKVIFDAKIDSASVATNDIRYFYKELGKDNQFTFKTNLLGTLNNFTTQNLVLEDENGTKIIGEINFKNIFSKENDSFYMKGDFEQLTSNYYDLASLLPNILGKSLPSSLKKLGQFVVEGKTELTMETIKTAIIMNSALGNLQTNLIMNNLQNIDNASYEGIVVLDNFNVGSFLNQKDIGFVSMNVDVKGKGFTEKFIDTKIKGKISRFQYNQYNYRGIVLDGSFKKPIFKGELFVNDPNLYMDFNGLVDVSKKENRYDFDALIDYADLHQLNFMKADSISIFKGKIYNNLSGNSINNLHGDILVEQASYQNQREIYIFDSFNINSSFDQNRERTITINSPDIIEGKLIGKFDFNQLPLILENSLGSIYANYNPNKIKKGQYLKFNFSIFNKIIEIFYPEIKVSSNTFIKGSINSDNNDFKLDFESPEITAFENKFEKVDIQVDNKNPLFNTYVSIDSVKTKYYKISEFNLINVTKRDTLFFRTEFKGGNKADDYYNIDAYHTIDNQKNSVVGIFKSEMNFKDYLWYINEENNTQNRIVIDKKFSDFIFENFTVTHEEQKINFLGAIKGDDYKDLKLNFNQVNIGKIIPDIENFILEGNMDGEIDFKQNGESYEPFASILIDNLRVNNFDFGVLNLNIKGNNDFKTFDVLGTIKNKNIESLTSSGFVSFQSVQPTIDLDVKLNDFNVGAFSTIGGDIISNIRGLVSGNANFNGMLESPEINGRLFLNKAGLTVPYLNVDYQLENNAIVDITEKQFILRDIEITDTKYNTKGVLDGNIRHTNFSDWKMGIAISTDNLVVLDTQDIDDEAYYYGKAFIEGNASISGPVDALLISVNATSKKGTSIKIPISNVQSVGEKSYIHFITPEEKYNQNYNLSNPRKSYTGLELNFDLTLNNDAEIEVILDKETGHTMKGKGVGNINMEINTLGKFNIFGDYQVYEGIYNFKYRGLVSKKFNVKPYGSIIWEGDPLRARLNLEAIYNTRANPGMLLNNTTVNQKVPVEVGIAINGTISNPEPDFNINFPTISSVLKSEIQTKLDDKDTRQTQALYLLASGSFLSPEGELGQNALYNNLFETVSGVFDNIFNDEDSKISMGVNYVAPDTTPGRETDGNVGVTTSFNLNERISVNGNLGVPVGGINDAAVVGDVEILYRVNDDGTLNMRVFNRESDINYVGEGIGYTQGIGVSYQVDFDTFNELITKIFKNAKLTQEKSSNNDLPDSDFAPEFIKFTERKKVKTQKKVNPIPEIENIPEQ</sequence>
<keyword evidence="3" id="KW-1133">Transmembrane helix</keyword>
<keyword evidence="2" id="KW-0812">Transmembrane</keyword>
<protein>
    <submittedName>
        <fullName evidence="6">Translocation/assembly module TamB</fullName>
    </submittedName>
</protein>
<dbReference type="GO" id="GO:0005886">
    <property type="term" value="C:plasma membrane"/>
    <property type="evidence" value="ECO:0007669"/>
    <property type="project" value="InterPro"/>
</dbReference>
<dbReference type="Pfam" id="PF04357">
    <property type="entry name" value="TamB"/>
    <property type="match status" value="1"/>
</dbReference>
<keyword evidence="4" id="KW-0472">Membrane</keyword>
<dbReference type="InterPro" id="IPR007452">
    <property type="entry name" value="TamB_C"/>
</dbReference>
<gene>
    <name evidence="6" type="ORF">EQG68_07545</name>
</gene>
<accession>A0A4Q1KSM2</accession>
<evidence type="ECO:0000313" key="7">
    <source>
        <dbReference type="Proteomes" id="UP000289734"/>
    </source>
</evidence>
<keyword evidence="7" id="KW-1185">Reference proteome</keyword>
<comment type="caution">
    <text evidence="6">The sequence shown here is derived from an EMBL/GenBank/DDBJ whole genome shotgun (WGS) entry which is preliminary data.</text>
</comment>
<evidence type="ECO:0000256" key="3">
    <source>
        <dbReference type="ARBA" id="ARBA00022989"/>
    </source>
</evidence>
<evidence type="ECO:0000259" key="5">
    <source>
        <dbReference type="Pfam" id="PF04357"/>
    </source>
</evidence>
<organism evidence="6 7">
    <name type="scientific">Flavobacterium piscinae</name>
    <dbReference type="NCBI Taxonomy" id="2506424"/>
    <lineage>
        <taxon>Bacteria</taxon>
        <taxon>Pseudomonadati</taxon>
        <taxon>Bacteroidota</taxon>
        <taxon>Flavobacteriia</taxon>
        <taxon>Flavobacteriales</taxon>
        <taxon>Flavobacteriaceae</taxon>
        <taxon>Flavobacterium</taxon>
    </lineage>
</organism>